<evidence type="ECO:0000256" key="1">
    <source>
        <dbReference type="ARBA" id="ARBA00023125"/>
    </source>
</evidence>
<comment type="caution">
    <text evidence="6">The sequence shown here is derived from an EMBL/GenBank/DDBJ whole genome shotgun (WGS) entry which is preliminary data.</text>
</comment>
<sequence>MRSLWSGTLSFGLVAVPVKLGSAVSSHKLGFRQIHTADHGRVRLQKVCALDEQVLTQAEIGRAYETADDQLIEISDDELKALPLPTAKTIEVSGFLDADSVDFLKLDTPYFLAPADAAANKAYVLMREALQRSGKAAVGKLAMHNSEHLALVRAHDDVLILQTLRWPDEVKSTSEAAPTGKVNITDAELDLADTLINALGEADLEEYTDNYAEAVQALVSAKVEGGEAPAAADGSGGGGKVVDLMAALEASVAQARSARSDNATDATVTPIKKPAKKTAAKRAAPAQKSTPKSNDTKKSTAKKTTAKKTAATKSAGGTATKTTATKTTVTKTTAKKTAAKPAKKAAAKTAAGKSSRSA</sequence>
<comment type="function">
    <text evidence="3">With LigD forms a non-homologous end joining (NHEJ) DNA repair enzyme, which repairs dsDNA breaks with reduced fidelity. Binds linear dsDNA with 5'- and 3'- overhangs but not closed circular dsDNA nor ssDNA. Recruits and stimulates the ligase activity of LigD.</text>
</comment>
<accession>A0ABW8C6E2</accession>
<feature type="compositionally biased region" description="Basic residues" evidence="4">
    <location>
        <begin position="333"/>
        <end position="346"/>
    </location>
</feature>
<keyword evidence="1 3" id="KW-0238">DNA-binding</keyword>
<evidence type="ECO:0000256" key="3">
    <source>
        <dbReference type="HAMAP-Rule" id="MF_01875"/>
    </source>
</evidence>
<keyword evidence="3" id="KW-0234">DNA repair</keyword>
<feature type="compositionally biased region" description="Low complexity" evidence="4">
    <location>
        <begin position="347"/>
        <end position="358"/>
    </location>
</feature>
<dbReference type="PANTHER" id="PTHR41251:SF1">
    <property type="entry name" value="NON-HOMOLOGOUS END JOINING PROTEIN KU"/>
    <property type="match status" value="1"/>
</dbReference>
<keyword evidence="7" id="KW-1185">Reference proteome</keyword>
<keyword evidence="3" id="KW-0227">DNA damage</keyword>
<feature type="region of interest" description="Disordered" evidence="4">
    <location>
        <begin position="256"/>
        <end position="358"/>
    </location>
</feature>
<feature type="domain" description="Ku" evidence="5">
    <location>
        <begin position="52"/>
        <end position="181"/>
    </location>
</feature>
<dbReference type="Pfam" id="PF02735">
    <property type="entry name" value="Ku"/>
    <property type="match status" value="1"/>
</dbReference>
<comment type="similarity">
    <text evidence="3">Belongs to the prokaryotic Ku family.</text>
</comment>
<dbReference type="InterPro" id="IPR006164">
    <property type="entry name" value="DNA_bd_Ku70/Ku80"/>
</dbReference>
<dbReference type="HAMAP" id="MF_01875">
    <property type="entry name" value="Prokaryotic_Ku"/>
    <property type="match status" value="1"/>
</dbReference>
<organism evidence="6 7">
    <name type="scientific">Streptomyces fildesensis</name>
    <dbReference type="NCBI Taxonomy" id="375757"/>
    <lineage>
        <taxon>Bacteria</taxon>
        <taxon>Bacillati</taxon>
        <taxon>Actinomycetota</taxon>
        <taxon>Actinomycetes</taxon>
        <taxon>Kitasatosporales</taxon>
        <taxon>Streptomycetaceae</taxon>
        <taxon>Streptomyces</taxon>
    </lineage>
</organism>
<name>A0ABW8C6E2_9ACTN</name>
<gene>
    <name evidence="3" type="primary">ku</name>
    <name evidence="6" type="ORF">ACIGXA_15855</name>
</gene>
<dbReference type="InterPro" id="IPR016194">
    <property type="entry name" value="SPOC-like_C_dom_sf"/>
</dbReference>
<evidence type="ECO:0000313" key="7">
    <source>
        <dbReference type="Proteomes" id="UP001614394"/>
    </source>
</evidence>
<keyword evidence="2 3" id="KW-0233">DNA recombination</keyword>
<proteinExistence type="inferred from homology"/>
<dbReference type="Gene3D" id="2.40.290.10">
    <property type="match status" value="1"/>
</dbReference>
<dbReference type="EMBL" id="JBITYG010000004">
    <property type="protein sequence ID" value="MFI9101991.1"/>
    <property type="molecule type" value="Genomic_DNA"/>
</dbReference>
<feature type="compositionally biased region" description="Low complexity" evidence="4">
    <location>
        <begin position="307"/>
        <end position="332"/>
    </location>
</feature>
<dbReference type="InterPro" id="IPR009187">
    <property type="entry name" value="Prok_Ku"/>
</dbReference>
<evidence type="ECO:0000256" key="2">
    <source>
        <dbReference type="ARBA" id="ARBA00023172"/>
    </source>
</evidence>
<dbReference type="SUPFAM" id="SSF100939">
    <property type="entry name" value="SPOC domain-like"/>
    <property type="match status" value="1"/>
</dbReference>
<evidence type="ECO:0000313" key="6">
    <source>
        <dbReference type="EMBL" id="MFI9101991.1"/>
    </source>
</evidence>
<reference evidence="6 7" key="1">
    <citation type="submission" date="2024-10" db="EMBL/GenBank/DDBJ databases">
        <title>The Natural Products Discovery Center: Release of the First 8490 Sequenced Strains for Exploring Actinobacteria Biosynthetic Diversity.</title>
        <authorList>
            <person name="Kalkreuter E."/>
            <person name="Kautsar S.A."/>
            <person name="Yang D."/>
            <person name="Bader C.D."/>
            <person name="Teijaro C.N."/>
            <person name="Fluegel L."/>
            <person name="Davis C.M."/>
            <person name="Simpson J.R."/>
            <person name="Lauterbach L."/>
            <person name="Steele A.D."/>
            <person name="Gui C."/>
            <person name="Meng S."/>
            <person name="Li G."/>
            <person name="Viehrig K."/>
            <person name="Ye F."/>
            <person name="Su P."/>
            <person name="Kiefer A.F."/>
            <person name="Nichols A."/>
            <person name="Cepeda A.J."/>
            <person name="Yan W."/>
            <person name="Fan B."/>
            <person name="Jiang Y."/>
            <person name="Adhikari A."/>
            <person name="Zheng C.-J."/>
            <person name="Schuster L."/>
            <person name="Cowan T.M."/>
            <person name="Smanski M.J."/>
            <person name="Chevrette M.G."/>
            <person name="De Carvalho L.P.S."/>
            <person name="Shen B."/>
        </authorList>
    </citation>
    <scope>NUCLEOTIDE SEQUENCE [LARGE SCALE GENOMIC DNA]</scope>
    <source>
        <strain evidence="6 7">NPDC053399</strain>
    </source>
</reference>
<dbReference type="NCBIfam" id="TIGR02772">
    <property type="entry name" value="Ku_bact"/>
    <property type="match status" value="1"/>
</dbReference>
<dbReference type="SMART" id="SM00559">
    <property type="entry name" value="Ku78"/>
    <property type="match status" value="1"/>
</dbReference>
<protein>
    <recommendedName>
        <fullName evidence="3">Non-homologous end joining protein Ku</fullName>
    </recommendedName>
</protein>
<dbReference type="PANTHER" id="PTHR41251">
    <property type="entry name" value="NON-HOMOLOGOUS END JOINING PROTEIN KU"/>
    <property type="match status" value="1"/>
</dbReference>
<dbReference type="RefSeq" id="WP_399649066.1">
    <property type="nucleotide sequence ID" value="NZ_JBITYG010000004.1"/>
</dbReference>
<comment type="subunit">
    <text evidence="3">Homodimer. Interacts with LigD.</text>
</comment>
<evidence type="ECO:0000259" key="5">
    <source>
        <dbReference type="SMART" id="SM00559"/>
    </source>
</evidence>
<dbReference type="Proteomes" id="UP001614394">
    <property type="component" value="Unassembled WGS sequence"/>
</dbReference>
<evidence type="ECO:0000256" key="4">
    <source>
        <dbReference type="SAM" id="MobiDB-lite"/>
    </source>
</evidence>